<reference evidence="2 3" key="1">
    <citation type="submission" date="2016-11" db="EMBL/GenBank/DDBJ databases">
        <authorList>
            <person name="Jaros S."/>
            <person name="Januszkiewicz K."/>
            <person name="Wedrychowicz H."/>
        </authorList>
    </citation>
    <scope>NUCLEOTIDE SEQUENCE [LARGE SCALE GENOMIC DNA]</scope>
    <source>
        <strain evidence="2 3">DSM 18772</strain>
    </source>
</reference>
<protein>
    <submittedName>
        <fullName evidence="2">Uncharacterized protein</fullName>
    </submittedName>
</protein>
<dbReference type="AlphaFoldDB" id="A0A1M6GHJ2"/>
<feature type="coiled-coil region" evidence="1">
    <location>
        <begin position="25"/>
        <end position="56"/>
    </location>
</feature>
<dbReference type="InParanoid" id="A0A1M6GHJ2"/>
<evidence type="ECO:0000313" key="3">
    <source>
        <dbReference type="Proteomes" id="UP000184510"/>
    </source>
</evidence>
<keyword evidence="3" id="KW-1185">Reference proteome</keyword>
<evidence type="ECO:0000313" key="2">
    <source>
        <dbReference type="EMBL" id="SHJ09348.1"/>
    </source>
</evidence>
<proteinExistence type="predicted"/>
<accession>A0A1M6GHJ2</accession>
<name>A0A1M6GHJ2_9BACT</name>
<sequence>MKVIVRSVVVVLSLIVFGTQISCSNDKELRELRNEKAQLQTEQRTLLQQKQNLQWEFQQVDRLRRQAYNAGERGGGQFLGGLVNDNAGQALGGLIDSAAASQQQDKHQARCYAIRQQIFQIDQRSYVINVQIGEIDRKIANLN</sequence>
<evidence type="ECO:0000256" key="1">
    <source>
        <dbReference type="SAM" id="Coils"/>
    </source>
</evidence>
<dbReference type="Proteomes" id="UP000184510">
    <property type="component" value="Unassembled WGS sequence"/>
</dbReference>
<dbReference type="RefSeq" id="WP_143158564.1">
    <property type="nucleotide sequence ID" value="NZ_FQYR01000003.1"/>
</dbReference>
<dbReference type="EMBL" id="FQYR01000003">
    <property type="protein sequence ID" value="SHJ09348.1"/>
    <property type="molecule type" value="Genomic_DNA"/>
</dbReference>
<dbReference type="STRING" id="1123071.SAMN02745181_1171"/>
<keyword evidence="1" id="KW-0175">Coiled coil</keyword>
<organism evidence="2 3">
    <name type="scientific">Rubritalea squalenifaciens DSM 18772</name>
    <dbReference type="NCBI Taxonomy" id="1123071"/>
    <lineage>
        <taxon>Bacteria</taxon>
        <taxon>Pseudomonadati</taxon>
        <taxon>Verrucomicrobiota</taxon>
        <taxon>Verrucomicrobiia</taxon>
        <taxon>Verrucomicrobiales</taxon>
        <taxon>Rubritaleaceae</taxon>
        <taxon>Rubritalea</taxon>
    </lineage>
</organism>
<gene>
    <name evidence="2" type="ORF">SAMN02745181_1171</name>
</gene>